<dbReference type="GO" id="GO:0035242">
    <property type="term" value="F:protein-arginine omega-N asymmetric methyltransferase activity"/>
    <property type="evidence" value="ECO:0007669"/>
    <property type="project" value="UniProtKB-EC"/>
</dbReference>
<dbReference type="EC" id="2.1.1.319" evidence="3"/>
<dbReference type="SUPFAM" id="SSF53335">
    <property type="entry name" value="S-adenosyl-L-methionine-dependent methyltransferases"/>
    <property type="match status" value="1"/>
</dbReference>
<feature type="domain" description="Protein arginine N-methyltransferase" evidence="15">
    <location>
        <begin position="361"/>
        <end position="412"/>
    </location>
</feature>
<evidence type="ECO:0000256" key="4">
    <source>
        <dbReference type="ARBA" id="ARBA00022490"/>
    </source>
</evidence>
<dbReference type="RefSeq" id="XP_052942426.1">
    <property type="nucleotide sequence ID" value="XM_053091351.1"/>
</dbReference>
<keyword evidence="10" id="KW-0804">Transcription</keyword>
<keyword evidence="17" id="KW-1185">Reference proteome</keyword>
<feature type="compositionally biased region" description="Basic and acidic residues" evidence="14">
    <location>
        <begin position="13"/>
        <end position="22"/>
    </location>
</feature>
<dbReference type="GeneID" id="77730556"/>
<evidence type="ECO:0000256" key="13">
    <source>
        <dbReference type="PROSITE-ProRule" id="PRU01015"/>
    </source>
</evidence>
<evidence type="ECO:0000256" key="12">
    <source>
        <dbReference type="ARBA" id="ARBA00049086"/>
    </source>
</evidence>
<evidence type="ECO:0000256" key="9">
    <source>
        <dbReference type="ARBA" id="ARBA00023015"/>
    </source>
</evidence>
<keyword evidence="11" id="KW-0539">Nucleus</keyword>
<evidence type="ECO:0000256" key="14">
    <source>
        <dbReference type="SAM" id="MobiDB-lite"/>
    </source>
</evidence>
<dbReference type="CDD" id="cd02440">
    <property type="entry name" value="AdoMet_MTases"/>
    <property type="match status" value="1"/>
</dbReference>
<accession>A0AA38H4T7</accession>
<evidence type="ECO:0000256" key="6">
    <source>
        <dbReference type="ARBA" id="ARBA00022679"/>
    </source>
</evidence>
<comment type="subcellular location">
    <subcellularLocation>
        <location evidence="2">Cytoplasm</location>
    </subcellularLocation>
    <subcellularLocation>
        <location evidence="1">Nucleus</location>
    </subcellularLocation>
</comment>
<dbReference type="InterPro" id="IPR025799">
    <property type="entry name" value="Arg_MeTrfase"/>
</dbReference>
<dbReference type="Gene3D" id="2.70.160.11">
    <property type="entry name" value="Hnrnp arginine n-methyltransferase1"/>
    <property type="match status" value="1"/>
</dbReference>
<sequence length="457" mass="50357">MSTTEEDVPQAESSRRSGEKSRGNRAANGAKTGESKEGKVKDSDFYFNFYASLQNQANMIGDIARTGTYRKAILGNAEVAFRDKNVLDLGAGSGILSFMSAQAGAKQVIALEASSMADKLDIMIKQSDRGEANPHFKNKIRLVKGMVENPKVQQDVLRTGKVDTIISEPIGVMLLHERMVESFLLARDLFLKPDGQLLPSGGSIFFSPFTDEGLFMETEQKAQFFNQELFGTDFRALYDEARKEAFAQPIVGMFPPPSLVSSACPPKVFDFYDAKMADLHEFTVDVDFVIHRTALVHGLASWFDLAFTPRPPPSTPASTQAELEAWDFSVGSSAQTWPWMQAENPLNPANPPPAPKGGLDVQLSTGPNVPRTHWQQARLLLPEPLAANKGERVIGSIHFKVNDARSYDITLDICIDRPGPEHNPNPLRRHAEYNLSQQCFNYSYNPDVVAGANVFGA</sequence>
<evidence type="ECO:0000313" key="16">
    <source>
        <dbReference type="EMBL" id="KAI9632649.1"/>
    </source>
</evidence>
<name>A0AA38H4T7_9TREE</name>
<dbReference type="InterPro" id="IPR055135">
    <property type="entry name" value="PRMT_dom"/>
</dbReference>
<dbReference type="Pfam" id="PF06325">
    <property type="entry name" value="PrmA"/>
    <property type="match status" value="1"/>
</dbReference>
<evidence type="ECO:0000259" key="15">
    <source>
        <dbReference type="Pfam" id="PF22528"/>
    </source>
</evidence>
<dbReference type="InterPro" id="IPR029063">
    <property type="entry name" value="SAM-dependent_MTases_sf"/>
</dbReference>
<gene>
    <name evidence="16" type="ORF">MKK02DRAFT_40955</name>
</gene>
<dbReference type="GO" id="GO:0005634">
    <property type="term" value="C:nucleus"/>
    <property type="evidence" value="ECO:0007669"/>
    <property type="project" value="UniProtKB-SubCell"/>
</dbReference>
<feature type="domain" description="Protein arginine N-methyltransferase" evidence="15">
    <location>
        <begin position="219"/>
        <end position="312"/>
    </location>
</feature>
<keyword evidence="7 13" id="KW-0949">S-adenosyl-L-methionine</keyword>
<dbReference type="AlphaFoldDB" id="A0AA38H4T7"/>
<dbReference type="EMBL" id="JAKWFO010000014">
    <property type="protein sequence ID" value="KAI9632649.1"/>
    <property type="molecule type" value="Genomic_DNA"/>
</dbReference>
<organism evidence="16 17">
    <name type="scientific">Dioszegia hungarica</name>
    <dbReference type="NCBI Taxonomy" id="4972"/>
    <lineage>
        <taxon>Eukaryota</taxon>
        <taxon>Fungi</taxon>
        <taxon>Dikarya</taxon>
        <taxon>Basidiomycota</taxon>
        <taxon>Agaricomycotina</taxon>
        <taxon>Tremellomycetes</taxon>
        <taxon>Tremellales</taxon>
        <taxon>Bulleribasidiaceae</taxon>
        <taxon>Dioszegia</taxon>
    </lineage>
</organism>
<dbReference type="Proteomes" id="UP001164286">
    <property type="component" value="Unassembled WGS sequence"/>
</dbReference>
<dbReference type="GO" id="GO:0070611">
    <property type="term" value="F:histone H3R2 methyltransferase activity"/>
    <property type="evidence" value="ECO:0007669"/>
    <property type="project" value="TreeGrafter"/>
</dbReference>
<evidence type="ECO:0000256" key="8">
    <source>
        <dbReference type="ARBA" id="ARBA00022853"/>
    </source>
</evidence>
<evidence type="ECO:0000256" key="11">
    <source>
        <dbReference type="ARBA" id="ARBA00023242"/>
    </source>
</evidence>
<keyword evidence="9" id="KW-0805">Transcription regulation</keyword>
<protein>
    <recommendedName>
        <fullName evidence="3">type I protein arginine methyltransferase</fullName>
        <ecNumber evidence="3">2.1.1.319</ecNumber>
    </recommendedName>
</protein>
<dbReference type="GO" id="GO:0032259">
    <property type="term" value="P:methylation"/>
    <property type="evidence" value="ECO:0007669"/>
    <property type="project" value="UniProtKB-KW"/>
</dbReference>
<comment type="catalytic activity">
    <reaction evidence="12">
        <text>L-arginyl-[protein] + 2 S-adenosyl-L-methionine = N(omega),N(omega)-dimethyl-L-arginyl-[protein] + 2 S-adenosyl-L-homocysteine + 2 H(+)</text>
        <dbReference type="Rhea" id="RHEA:48096"/>
        <dbReference type="Rhea" id="RHEA-COMP:10532"/>
        <dbReference type="Rhea" id="RHEA-COMP:11991"/>
        <dbReference type="ChEBI" id="CHEBI:15378"/>
        <dbReference type="ChEBI" id="CHEBI:29965"/>
        <dbReference type="ChEBI" id="CHEBI:57856"/>
        <dbReference type="ChEBI" id="CHEBI:59789"/>
        <dbReference type="ChEBI" id="CHEBI:61897"/>
        <dbReference type="EC" id="2.1.1.319"/>
    </reaction>
</comment>
<feature type="region of interest" description="Disordered" evidence="14">
    <location>
        <begin position="1"/>
        <end position="37"/>
    </location>
</feature>
<dbReference type="FunFam" id="3.40.50.150:FF:000327">
    <property type="entry name" value="Unplaced genomic scaffold supercont2.6, whole genome shotgun sequence"/>
    <property type="match status" value="1"/>
</dbReference>
<evidence type="ECO:0000256" key="1">
    <source>
        <dbReference type="ARBA" id="ARBA00004123"/>
    </source>
</evidence>
<proteinExistence type="predicted"/>
<dbReference type="Pfam" id="PF22528">
    <property type="entry name" value="PRMT_C"/>
    <property type="match status" value="2"/>
</dbReference>
<reference evidence="16" key="1">
    <citation type="journal article" date="2022" name="G3 (Bethesda)">
        <title>High quality genome of the basidiomycete yeast Dioszegia hungarica PDD-24b-2 isolated from cloud water.</title>
        <authorList>
            <person name="Jarrige D."/>
            <person name="Haridas S."/>
            <person name="Bleykasten-Grosshans C."/>
            <person name="Joly M."/>
            <person name="Nadalig T."/>
            <person name="Sancelme M."/>
            <person name="Vuilleumier S."/>
            <person name="Grigoriev I.V."/>
            <person name="Amato P."/>
            <person name="Bringel F."/>
        </authorList>
    </citation>
    <scope>NUCLEOTIDE SEQUENCE</scope>
    <source>
        <strain evidence="16">PDD-24b-2</strain>
    </source>
</reference>
<dbReference type="Gene3D" id="3.40.50.150">
    <property type="entry name" value="Vaccinia Virus protein VP39"/>
    <property type="match status" value="1"/>
</dbReference>
<dbReference type="PANTHER" id="PTHR11006">
    <property type="entry name" value="PROTEIN ARGININE N-METHYLTRANSFERASE"/>
    <property type="match status" value="1"/>
</dbReference>
<dbReference type="PANTHER" id="PTHR11006:SF10">
    <property type="entry name" value="HISTONE-ARGININE METHYLTRANSFERASE CARMER-RELATED"/>
    <property type="match status" value="1"/>
</dbReference>
<evidence type="ECO:0000256" key="3">
    <source>
        <dbReference type="ARBA" id="ARBA00011925"/>
    </source>
</evidence>
<dbReference type="GO" id="GO:0005737">
    <property type="term" value="C:cytoplasm"/>
    <property type="evidence" value="ECO:0007669"/>
    <property type="project" value="UniProtKB-SubCell"/>
</dbReference>
<evidence type="ECO:0000313" key="17">
    <source>
        <dbReference type="Proteomes" id="UP001164286"/>
    </source>
</evidence>
<evidence type="ECO:0000256" key="5">
    <source>
        <dbReference type="ARBA" id="ARBA00022603"/>
    </source>
</evidence>
<evidence type="ECO:0000256" key="2">
    <source>
        <dbReference type="ARBA" id="ARBA00004496"/>
    </source>
</evidence>
<evidence type="ECO:0000256" key="7">
    <source>
        <dbReference type="ARBA" id="ARBA00022691"/>
    </source>
</evidence>
<comment type="caution">
    <text evidence="16">The sequence shown here is derived from an EMBL/GenBank/DDBJ whole genome shotgun (WGS) entry which is preliminary data.</text>
</comment>
<evidence type="ECO:0000256" key="10">
    <source>
        <dbReference type="ARBA" id="ARBA00023163"/>
    </source>
</evidence>
<keyword evidence="5 13" id="KW-0489">Methyltransferase</keyword>
<keyword evidence="8" id="KW-0156">Chromatin regulator</keyword>
<dbReference type="PROSITE" id="PS51678">
    <property type="entry name" value="SAM_MT_PRMT"/>
    <property type="match status" value="1"/>
</dbReference>
<keyword evidence="6 13" id="KW-0808">Transferase</keyword>
<keyword evidence="4" id="KW-0963">Cytoplasm</keyword>